<name>A0A0F9VMA6_9ZZZZ</name>
<dbReference type="AlphaFoldDB" id="A0A0F9VMA6"/>
<proteinExistence type="predicted"/>
<evidence type="ECO:0000313" key="1">
    <source>
        <dbReference type="EMBL" id="KKO05195.1"/>
    </source>
</evidence>
<accession>A0A0F9VMA6</accession>
<protein>
    <submittedName>
        <fullName evidence="1">Uncharacterized protein</fullName>
    </submittedName>
</protein>
<reference evidence="1" key="1">
    <citation type="journal article" date="2015" name="Nature">
        <title>Complex archaea that bridge the gap between prokaryotes and eukaryotes.</title>
        <authorList>
            <person name="Spang A."/>
            <person name="Saw J.H."/>
            <person name="Jorgensen S.L."/>
            <person name="Zaremba-Niedzwiedzka K."/>
            <person name="Martijn J."/>
            <person name="Lind A.E."/>
            <person name="van Eijk R."/>
            <person name="Schleper C."/>
            <person name="Guy L."/>
            <person name="Ettema T.J."/>
        </authorList>
    </citation>
    <scope>NUCLEOTIDE SEQUENCE</scope>
</reference>
<comment type="caution">
    <text evidence="1">The sequence shown here is derived from an EMBL/GenBank/DDBJ whole genome shotgun (WGS) entry which is preliminary data.</text>
</comment>
<sequence length="185" mass="19995">MLKMIRFLGKSVKVFCFGVIPFVLVSGGSKSVSDNSSLELGTCSFNVDGNLSFHIDGGAIFENSTEEDKHGNKVDKLVLNFTTCGANQIQQLEFVIANNKIEQGGVPSGIYKIKKLDHLINSFRGVYGFADLATVSELPYFVKSGDITITENYADNVGGKLEVQLENANGESLNVKGSFSADIKI</sequence>
<dbReference type="EMBL" id="LAZR01000020">
    <property type="protein sequence ID" value="KKO05195.1"/>
    <property type="molecule type" value="Genomic_DNA"/>
</dbReference>
<gene>
    <name evidence="1" type="ORF">LCGC14_0080150</name>
</gene>
<organism evidence="1">
    <name type="scientific">marine sediment metagenome</name>
    <dbReference type="NCBI Taxonomy" id="412755"/>
    <lineage>
        <taxon>unclassified sequences</taxon>
        <taxon>metagenomes</taxon>
        <taxon>ecological metagenomes</taxon>
    </lineage>
</organism>